<keyword evidence="2" id="KW-0812">Transmembrane</keyword>
<dbReference type="Proteomes" id="UP000654279">
    <property type="component" value="Unassembled WGS sequence"/>
</dbReference>
<evidence type="ECO:0000256" key="1">
    <source>
        <dbReference type="SAM" id="MobiDB-lite"/>
    </source>
</evidence>
<evidence type="ECO:0000313" key="4">
    <source>
        <dbReference type="EMBL" id="MBC8528965.1"/>
    </source>
</evidence>
<evidence type="ECO:0000313" key="5">
    <source>
        <dbReference type="Proteomes" id="UP000654279"/>
    </source>
</evidence>
<dbReference type="AlphaFoldDB" id="A0A926HMU5"/>
<keyword evidence="2" id="KW-1133">Transmembrane helix</keyword>
<dbReference type="PROSITE" id="PS51724">
    <property type="entry name" value="SPOR"/>
    <property type="match status" value="1"/>
</dbReference>
<keyword evidence="5" id="KW-1185">Reference proteome</keyword>
<name>A0A926HMU5_9FIRM</name>
<dbReference type="RefSeq" id="WP_249284888.1">
    <property type="nucleotide sequence ID" value="NZ_JACRSO010000002.1"/>
</dbReference>
<feature type="transmembrane region" description="Helical" evidence="2">
    <location>
        <begin position="38"/>
        <end position="63"/>
    </location>
</feature>
<feature type="region of interest" description="Disordered" evidence="1">
    <location>
        <begin position="82"/>
        <end position="110"/>
    </location>
</feature>
<comment type="caution">
    <text evidence="4">The sequence shown here is derived from an EMBL/GenBank/DDBJ whole genome shotgun (WGS) entry which is preliminary data.</text>
</comment>
<feature type="domain" description="SPOR" evidence="3">
    <location>
        <begin position="114"/>
        <end position="188"/>
    </location>
</feature>
<dbReference type="InterPro" id="IPR007730">
    <property type="entry name" value="SPOR-like_dom"/>
</dbReference>
<sequence>MSRYQPSRNRRRQPYRGRAAAAYRARDAGGGTGTAKRLIPLIIAVILIVVYIVSAGSIGNWLAQSVVAPIVAHFSGAEADATDQAQLTPAQPTQAAATPSPEGEDGRKTSPVEVPAMTLYLLQAGTFADEGNATLLADQLRNQGGAGFVSPDEQNHRVFIGAYATKEAAEQVMAQSREQGVDAVVYTLALPKLKLNITAQETQLDLIGEAYILWQDGMEKMGAWVAQPESSIEQAPALREAFLQMQEKLQNGLGEEASQKVFSLLLSVFTQFTDGLEEITTQNAAQGMAVSQTIHYNYIKSAYSWRQYLQDIGAM</sequence>
<dbReference type="EMBL" id="JACRSO010000002">
    <property type="protein sequence ID" value="MBC8528965.1"/>
    <property type="molecule type" value="Genomic_DNA"/>
</dbReference>
<dbReference type="GO" id="GO:0042834">
    <property type="term" value="F:peptidoglycan binding"/>
    <property type="evidence" value="ECO:0007669"/>
    <property type="project" value="InterPro"/>
</dbReference>
<protein>
    <submittedName>
        <fullName evidence="4">SPOR domain-containing protein</fullName>
    </submittedName>
</protein>
<accession>A0A926HMU5</accession>
<gene>
    <name evidence="4" type="ORF">H8699_05955</name>
</gene>
<organism evidence="4 5">
    <name type="scientific">Luoshenia tenuis</name>
    <dbReference type="NCBI Taxonomy" id="2763654"/>
    <lineage>
        <taxon>Bacteria</taxon>
        <taxon>Bacillati</taxon>
        <taxon>Bacillota</taxon>
        <taxon>Clostridia</taxon>
        <taxon>Christensenellales</taxon>
        <taxon>Christensenellaceae</taxon>
        <taxon>Luoshenia</taxon>
    </lineage>
</organism>
<dbReference type="SUPFAM" id="SSF110997">
    <property type="entry name" value="Sporulation related repeat"/>
    <property type="match status" value="1"/>
</dbReference>
<dbReference type="InterPro" id="IPR036680">
    <property type="entry name" value="SPOR-like_sf"/>
</dbReference>
<evidence type="ECO:0000259" key="3">
    <source>
        <dbReference type="PROSITE" id="PS51724"/>
    </source>
</evidence>
<keyword evidence="2" id="KW-0472">Membrane</keyword>
<evidence type="ECO:0000256" key="2">
    <source>
        <dbReference type="SAM" id="Phobius"/>
    </source>
</evidence>
<dbReference type="Pfam" id="PF05036">
    <property type="entry name" value="SPOR"/>
    <property type="match status" value="1"/>
</dbReference>
<dbReference type="Gene3D" id="3.30.70.1070">
    <property type="entry name" value="Sporulation related repeat"/>
    <property type="match status" value="1"/>
</dbReference>
<feature type="compositionally biased region" description="Low complexity" evidence="1">
    <location>
        <begin position="82"/>
        <end position="101"/>
    </location>
</feature>
<reference evidence="4" key="1">
    <citation type="submission" date="2020-08" db="EMBL/GenBank/DDBJ databases">
        <title>Genome public.</title>
        <authorList>
            <person name="Liu C."/>
            <person name="Sun Q."/>
        </authorList>
    </citation>
    <scope>NUCLEOTIDE SEQUENCE</scope>
    <source>
        <strain evidence="4">NSJ-44</strain>
    </source>
</reference>
<proteinExistence type="predicted"/>
<feature type="region of interest" description="Disordered" evidence="1">
    <location>
        <begin position="1"/>
        <end position="32"/>
    </location>
</feature>